<dbReference type="InterPro" id="IPR029032">
    <property type="entry name" value="AhpD-like"/>
</dbReference>
<dbReference type="NCBIfam" id="TIGR00778">
    <property type="entry name" value="ahpD_dom"/>
    <property type="match status" value="1"/>
</dbReference>
<organism evidence="2 3">
    <name type="scientific">Nocardia otitidiscaviarum</name>
    <dbReference type="NCBI Taxonomy" id="1823"/>
    <lineage>
        <taxon>Bacteria</taxon>
        <taxon>Bacillati</taxon>
        <taxon>Actinomycetota</taxon>
        <taxon>Actinomycetes</taxon>
        <taxon>Mycobacteriales</taxon>
        <taxon>Nocardiaceae</taxon>
        <taxon>Nocardia</taxon>
    </lineage>
</organism>
<feature type="domain" description="Carboxymuconolactone decarboxylase-like" evidence="1">
    <location>
        <begin position="31"/>
        <end position="113"/>
    </location>
</feature>
<keyword evidence="2" id="KW-0560">Oxidoreductase</keyword>
<dbReference type="PANTHER" id="PTHR33930:SF2">
    <property type="entry name" value="BLR3452 PROTEIN"/>
    <property type="match status" value="1"/>
</dbReference>
<reference evidence="2 3" key="1">
    <citation type="submission" date="2018-06" db="EMBL/GenBank/DDBJ databases">
        <authorList>
            <consortium name="Pathogen Informatics"/>
            <person name="Doyle S."/>
        </authorList>
    </citation>
    <scope>NUCLEOTIDE SEQUENCE [LARGE SCALE GENOMIC DNA]</scope>
    <source>
        <strain evidence="2 3">NCTC1934</strain>
    </source>
</reference>
<dbReference type="EMBL" id="UGRY01000003">
    <property type="protein sequence ID" value="SUD47740.1"/>
    <property type="molecule type" value="Genomic_DNA"/>
</dbReference>
<dbReference type="SUPFAM" id="SSF69118">
    <property type="entry name" value="AhpD-like"/>
    <property type="match status" value="1"/>
</dbReference>
<accession>A0A379JGZ4</accession>
<dbReference type="InterPro" id="IPR003779">
    <property type="entry name" value="CMD-like"/>
</dbReference>
<keyword evidence="3" id="KW-1185">Reference proteome</keyword>
<dbReference type="Pfam" id="PF02627">
    <property type="entry name" value="CMD"/>
    <property type="match status" value="1"/>
</dbReference>
<sequence length="129" mass="13560">MSPVTEHTSRHGTAVLRELSPQHRELRRSIPEVYKGFGELSKAAFAPGALDRKTKELIAFAIGVVEGCDGCIASHGQAAARAGATRQEAAEAIGVTFLMHGGPATIHGARAYEAFCEFADAVDNGDNPA</sequence>
<protein>
    <submittedName>
        <fullName evidence="2">Alkylhydroperoxidase AhpD family core domain</fullName>
    </submittedName>
</protein>
<dbReference type="RefSeq" id="WP_039819296.1">
    <property type="nucleotide sequence ID" value="NZ_JADLRH010000002.1"/>
</dbReference>
<dbReference type="PANTHER" id="PTHR33930">
    <property type="entry name" value="ALKYL HYDROPEROXIDE REDUCTASE AHPD"/>
    <property type="match status" value="1"/>
</dbReference>
<dbReference type="AlphaFoldDB" id="A0A379JGZ4"/>
<proteinExistence type="predicted"/>
<evidence type="ECO:0000313" key="2">
    <source>
        <dbReference type="EMBL" id="SUD47740.1"/>
    </source>
</evidence>
<dbReference type="OrthoDB" id="1683318at2"/>
<dbReference type="GO" id="GO:0051920">
    <property type="term" value="F:peroxiredoxin activity"/>
    <property type="evidence" value="ECO:0007669"/>
    <property type="project" value="InterPro"/>
</dbReference>
<dbReference type="STRING" id="1406858.GCA_000710895_03923"/>
<gene>
    <name evidence="2" type="ORF">NCTC1934_05062</name>
</gene>
<dbReference type="Proteomes" id="UP000255467">
    <property type="component" value="Unassembled WGS sequence"/>
</dbReference>
<name>A0A379JGZ4_9NOCA</name>
<dbReference type="InterPro" id="IPR004675">
    <property type="entry name" value="AhpD_core"/>
</dbReference>
<dbReference type="Gene3D" id="1.20.1290.10">
    <property type="entry name" value="AhpD-like"/>
    <property type="match status" value="1"/>
</dbReference>
<evidence type="ECO:0000313" key="3">
    <source>
        <dbReference type="Proteomes" id="UP000255467"/>
    </source>
</evidence>
<evidence type="ECO:0000259" key="1">
    <source>
        <dbReference type="Pfam" id="PF02627"/>
    </source>
</evidence>
<keyword evidence="2" id="KW-0575">Peroxidase</keyword>